<evidence type="ECO:0000313" key="3">
    <source>
        <dbReference type="Proteomes" id="UP001596417"/>
    </source>
</evidence>
<organism evidence="2 3">
    <name type="scientific">Halocatena marina</name>
    <dbReference type="NCBI Taxonomy" id="2934937"/>
    <lineage>
        <taxon>Archaea</taxon>
        <taxon>Methanobacteriati</taxon>
        <taxon>Methanobacteriota</taxon>
        <taxon>Stenosarchaea group</taxon>
        <taxon>Halobacteria</taxon>
        <taxon>Halobacteriales</taxon>
        <taxon>Natronomonadaceae</taxon>
        <taxon>Halocatena</taxon>
    </lineage>
</organism>
<evidence type="ECO:0000256" key="1">
    <source>
        <dbReference type="SAM" id="Phobius"/>
    </source>
</evidence>
<reference evidence="2 3" key="1">
    <citation type="journal article" date="2019" name="Int. J. Syst. Evol. Microbiol.">
        <title>The Global Catalogue of Microorganisms (GCM) 10K type strain sequencing project: providing services to taxonomists for standard genome sequencing and annotation.</title>
        <authorList>
            <consortium name="The Broad Institute Genomics Platform"/>
            <consortium name="The Broad Institute Genome Sequencing Center for Infectious Disease"/>
            <person name="Wu L."/>
            <person name="Ma J."/>
        </authorList>
    </citation>
    <scope>NUCLEOTIDE SEQUENCE [LARGE SCALE GENOMIC DNA]</scope>
    <source>
        <strain evidence="2 3">RDMS1</strain>
    </source>
</reference>
<feature type="transmembrane region" description="Helical" evidence="1">
    <location>
        <begin position="14"/>
        <end position="33"/>
    </location>
</feature>
<sequence>MVGSPDVRGIFEPAIITLVLFGPVLGVIAGLQTGSVLSGEPPSQVYATAAASTAGGHLLFFIVAFILITANVAAPVSFSNYFVPCLIGAIGTAAAGSAAVYTTRT</sequence>
<feature type="transmembrane region" description="Helical" evidence="1">
    <location>
        <begin position="81"/>
        <end position="101"/>
    </location>
</feature>
<dbReference type="RefSeq" id="WP_390205849.1">
    <property type="nucleotide sequence ID" value="NZ_JBHSZC010000001.1"/>
</dbReference>
<evidence type="ECO:0000313" key="2">
    <source>
        <dbReference type="EMBL" id="MFC7190850.1"/>
    </source>
</evidence>
<comment type="caution">
    <text evidence="2">The sequence shown here is derived from an EMBL/GenBank/DDBJ whole genome shotgun (WGS) entry which is preliminary data.</text>
</comment>
<gene>
    <name evidence="2" type="ORF">ACFQL7_14100</name>
</gene>
<keyword evidence="3" id="KW-1185">Reference proteome</keyword>
<proteinExistence type="predicted"/>
<keyword evidence="1" id="KW-0812">Transmembrane</keyword>
<feature type="transmembrane region" description="Helical" evidence="1">
    <location>
        <begin position="45"/>
        <end position="69"/>
    </location>
</feature>
<dbReference type="AlphaFoldDB" id="A0ABD5YNI6"/>
<keyword evidence="1" id="KW-0472">Membrane</keyword>
<name>A0ABD5YNI6_9EURY</name>
<keyword evidence="1" id="KW-1133">Transmembrane helix</keyword>
<protein>
    <submittedName>
        <fullName evidence="2">Uncharacterized protein</fullName>
    </submittedName>
</protein>
<accession>A0ABD5YNI6</accession>
<dbReference type="EMBL" id="JBHTAX010000001">
    <property type="protein sequence ID" value="MFC7190850.1"/>
    <property type="molecule type" value="Genomic_DNA"/>
</dbReference>
<dbReference type="Proteomes" id="UP001596417">
    <property type="component" value="Unassembled WGS sequence"/>
</dbReference>